<protein>
    <submittedName>
        <fullName evidence="1">Uncharacterized protein</fullName>
    </submittedName>
</protein>
<accession>A0A6J7X5I0</accession>
<evidence type="ECO:0000313" key="1">
    <source>
        <dbReference type="EMBL" id="CAB5225875.1"/>
    </source>
</evidence>
<reference evidence="1" key="1">
    <citation type="submission" date="2020-05" db="EMBL/GenBank/DDBJ databases">
        <authorList>
            <person name="Chiriac C."/>
            <person name="Salcher M."/>
            <person name="Ghai R."/>
            <person name="Kavagutti S V."/>
        </authorList>
    </citation>
    <scope>NUCLEOTIDE SEQUENCE</scope>
</reference>
<sequence>MTINEIAKENYKHAVRRGKINENSSFFIFMMDLKNEVNELYESALSGNFDPSEAVDVILVPMSLLEHNGYDVEAEIMKKLEFNKVRD</sequence>
<dbReference type="EMBL" id="LR798354">
    <property type="protein sequence ID" value="CAB5225875.1"/>
    <property type="molecule type" value="Genomic_DNA"/>
</dbReference>
<organism evidence="1">
    <name type="scientific">uncultured Caudovirales phage</name>
    <dbReference type="NCBI Taxonomy" id="2100421"/>
    <lineage>
        <taxon>Viruses</taxon>
        <taxon>Duplodnaviria</taxon>
        <taxon>Heunggongvirae</taxon>
        <taxon>Uroviricota</taxon>
        <taxon>Caudoviricetes</taxon>
        <taxon>Peduoviridae</taxon>
        <taxon>Maltschvirus</taxon>
        <taxon>Maltschvirus maltsch</taxon>
    </lineage>
</organism>
<dbReference type="SUPFAM" id="SSF101386">
    <property type="entry name" value="all-alpha NTP pyrophosphatases"/>
    <property type="match status" value="1"/>
</dbReference>
<proteinExistence type="predicted"/>
<name>A0A6J7X5I0_9CAUD</name>
<gene>
    <name evidence="1" type="ORF">UFOVP756_14</name>
</gene>